<organism evidence="2 3">
    <name type="scientific">Streptomyces stelliscabiei</name>
    <dbReference type="NCBI Taxonomy" id="146820"/>
    <lineage>
        <taxon>Bacteria</taxon>
        <taxon>Bacillati</taxon>
        <taxon>Actinomycetota</taxon>
        <taxon>Actinomycetes</taxon>
        <taxon>Kitasatosporales</taxon>
        <taxon>Streptomycetaceae</taxon>
        <taxon>Streptomyces</taxon>
    </lineage>
</organism>
<dbReference type="AlphaFoldDB" id="A0A8I0PF52"/>
<reference evidence="2 3" key="1">
    <citation type="submission" date="2020-10" db="EMBL/GenBank/DDBJ databases">
        <title>Sequencing the genomes of 1000 actinobacteria strains.</title>
        <authorList>
            <person name="Klenk H.-P."/>
        </authorList>
    </citation>
    <scope>NUCLEOTIDE SEQUENCE [LARGE SCALE GENOMIC DNA]</scope>
    <source>
        <strain evidence="2 3">DSM 41803</strain>
    </source>
</reference>
<evidence type="ECO:0000313" key="2">
    <source>
        <dbReference type="EMBL" id="MBE1603027.1"/>
    </source>
</evidence>
<keyword evidence="3" id="KW-1185">Reference proteome</keyword>
<name>A0A8I0PF52_9ACTN</name>
<protein>
    <submittedName>
        <fullName evidence="2">Uncharacterized protein</fullName>
    </submittedName>
</protein>
<evidence type="ECO:0000313" key="3">
    <source>
        <dbReference type="Proteomes" id="UP000629287"/>
    </source>
</evidence>
<feature type="compositionally biased region" description="Basic residues" evidence="1">
    <location>
        <begin position="58"/>
        <end position="67"/>
    </location>
</feature>
<dbReference type="Proteomes" id="UP000629287">
    <property type="component" value="Unassembled WGS sequence"/>
</dbReference>
<dbReference type="EMBL" id="JADBGF010000002">
    <property type="protein sequence ID" value="MBE1603027.1"/>
    <property type="molecule type" value="Genomic_DNA"/>
</dbReference>
<sequence length="78" mass="9071">MVDPAPPYLSPKQLEHLAQLIDASRLRVAALYRSPKPPPVRRRSRLYSGDRPNPWRSARLRRRRQRIRTASGRTTRSG</sequence>
<feature type="compositionally biased region" description="Low complexity" evidence="1">
    <location>
        <begin position="68"/>
        <end position="78"/>
    </location>
</feature>
<proteinExistence type="predicted"/>
<accession>A0A8I0PF52</accession>
<feature type="region of interest" description="Disordered" evidence="1">
    <location>
        <begin position="34"/>
        <end position="78"/>
    </location>
</feature>
<gene>
    <name evidence="2" type="ORF">H4687_009256</name>
</gene>
<evidence type="ECO:0000256" key="1">
    <source>
        <dbReference type="SAM" id="MobiDB-lite"/>
    </source>
</evidence>
<comment type="caution">
    <text evidence="2">The sequence shown here is derived from an EMBL/GenBank/DDBJ whole genome shotgun (WGS) entry which is preliminary data.</text>
</comment>